<name>A0A1J1H3F5_PLARL</name>
<accession>A0A1J1H3F5</accession>
<dbReference type="InterPro" id="IPR001680">
    <property type="entry name" value="WD40_rpt"/>
</dbReference>
<organism evidence="2 3">
    <name type="scientific">Plasmodium relictum</name>
    <dbReference type="NCBI Taxonomy" id="85471"/>
    <lineage>
        <taxon>Eukaryota</taxon>
        <taxon>Sar</taxon>
        <taxon>Alveolata</taxon>
        <taxon>Apicomplexa</taxon>
        <taxon>Aconoidasida</taxon>
        <taxon>Haemosporida</taxon>
        <taxon>Plasmodiidae</taxon>
        <taxon>Plasmodium</taxon>
        <taxon>Plasmodium (Haemamoeba)</taxon>
    </lineage>
</organism>
<dbReference type="Proteomes" id="UP000220158">
    <property type="component" value="Chromosome 7"/>
</dbReference>
<dbReference type="KEGG" id="prel:PRELSG_0718600"/>
<dbReference type="RefSeq" id="XP_028532428.1">
    <property type="nucleotide sequence ID" value="XM_028675883.1"/>
</dbReference>
<dbReference type="VEuPathDB" id="PlasmoDB:PRELSG_0718600"/>
<feature type="repeat" description="WD" evidence="1">
    <location>
        <begin position="212"/>
        <end position="247"/>
    </location>
</feature>
<dbReference type="OrthoDB" id="538223at2759"/>
<dbReference type="SUPFAM" id="SSF50978">
    <property type="entry name" value="WD40 repeat-like"/>
    <property type="match status" value="1"/>
</dbReference>
<evidence type="ECO:0000313" key="2">
    <source>
        <dbReference type="EMBL" id="CRG99421.1"/>
    </source>
</evidence>
<dbReference type="InterPro" id="IPR015943">
    <property type="entry name" value="WD40/YVTN_repeat-like_dom_sf"/>
</dbReference>
<protein>
    <submittedName>
        <fullName evidence="2">Uncharacterized protein</fullName>
    </submittedName>
</protein>
<dbReference type="OMA" id="YFISHEN"/>
<dbReference type="GeneID" id="39735523"/>
<proteinExistence type="predicted"/>
<dbReference type="PROSITE" id="PS50082">
    <property type="entry name" value="WD_REPEATS_2"/>
    <property type="match status" value="1"/>
</dbReference>
<dbReference type="Gene3D" id="2.130.10.10">
    <property type="entry name" value="YVTN repeat-like/Quinoprotein amine dehydrogenase"/>
    <property type="match status" value="2"/>
</dbReference>
<keyword evidence="3" id="KW-1185">Reference proteome</keyword>
<dbReference type="InterPro" id="IPR036322">
    <property type="entry name" value="WD40_repeat_dom_sf"/>
</dbReference>
<evidence type="ECO:0000313" key="3">
    <source>
        <dbReference type="Proteomes" id="UP000220158"/>
    </source>
</evidence>
<dbReference type="AlphaFoldDB" id="A0A1J1H3F5"/>
<dbReference type="SMART" id="SM00320">
    <property type="entry name" value="WD40"/>
    <property type="match status" value="5"/>
</dbReference>
<gene>
    <name evidence="2" type="ORF">PRELSG_0718600</name>
</gene>
<sequence>MIFSVYCLLKLENAVEKKICEIENEMQNIFSFLNVNNKLYSSCLSYKKNSLTKKPAFYLNRYRKDKKKNNQRQKNLVIHSFLIKKKTQLKKEYANKKKLIKEEKNINKNLTIIQNRISSCIYNIYDEREIKVKCKKKKKCNHSVKLIREINLKNKNCVLSLAQSKDMNYLLAGLDNGTLYIYDFSKEDINNNHNKNVMTYSNFNKNYNDNFLLIHDGAIINIQFSNTNEKFFFTVGIDKKIKIWKINKNICFKDIEEVSKVNLKFVCEMKFNYHITNCIFHSNIKDTLIIGFINGIIKIVKLAKNYEEKFKSNIIEIEKKKNIYFNDYMNNPIINSNKSFFNYFTENSFNNSHNNNFFNNSNNNCCNNKKNVFRKSYNKNFFETNFLENMSNLKKKKKKIYELSVTKQIRTKFPICALAVSIYKNLLFVGMCNGIVNIYTNNYEFKKELICRSKKGIYSKGKQVSSIKFNENLNLIIVTTLDNRIRIFDKKKLFLIYKLKGYNNCSLSFESKIFVSVINSRKNNNKNYDIYKKIYNKNYKAYEQIYNKEKKKKYYKVNSSFLRFNTINTNKNIENNDLVDFTKSNNFKKNFKIISPSDSGKIYMWNFSLSLEKDNTIPTLGSQYIYSKNSMNFFCHNLKKKNSRQQYFMHNKDISVRTNNSKEKFANNIQIRSNHLQEYMQNHTSSNIHFSSTQAILKKKKSINKNNFFQKIKKNFFKKSSSLNSKKKEQINFNNIIKFHKYTNGEGYHFSISKLIDKHKRKKKKKIKSLNNLDYFISHENKKISASYISNEFFYIQNNSNEKKSLYEKRVDNSKINFLQKIKNTLKNKKKNNTNKYSLFKKYEHSFHDNISCCKTSCSKNMSFQKNNNENSISKDMHLQKHFLIITANGNCIKIFMCYEKS</sequence>
<dbReference type="EMBL" id="LN835302">
    <property type="protein sequence ID" value="CRG99421.1"/>
    <property type="molecule type" value="Genomic_DNA"/>
</dbReference>
<reference evidence="2 3" key="1">
    <citation type="submission" date="2015-04" db="EMBL/GenBank/DDBJ databases">
        <authorList>
            <consortium name="Pathogen Informatics"/>
        </authorList>
    </citation>
    <scope>NUCLEOTIDE SEQUENCE [LARGE SCALE GENOMIC DNA]</scope>
    <source>
        <strain evidence="2 3">SGS1</strain>
    </source>
</reference>
<keyword evidence="1" id="KW-0853">WD repeat</keyword>
<evidence type="ECO:0000256" key="1">
    <source>
        <dbReference type="PROSITE-ProRule" id="PRU00221"/>
    </source>
</evidence>